<name>A0A4V6PM92_9RHOB</name>
<evidence type="ECO:0000313" key="2">
    <source>
        <dbReference type="Proteomes" id="UP000295301"/>
    </source>
</evidence>
<dbReference type="EMBL" id="SMUV01000061">
    <property type="protein sequence ID" value="TDK49647.1"/>
    <property type="molecule type" value="Genomic_DNA"/>
</dbReference>
<accession>A0A4V6PM92</accession>
<evidence type="ECO:0000313" key="1">
    <source>
        <dbReference type="EMBL" id="TDK49647.1"/>
    </source>
</evidence>
<organism evidence="1 2">
    <name type="scientific">Antarcticimicrobium luteum</name>
    <dbReference type="NCBI Taxonomy" id="2547397"/>
    <lineage>
        <taxon>Bacteria</taxon>
        <taxon>Pseudomonadati</taxon>
        <taxon>Pseudomonadota</taxon>
        <taxon>Alphaproteobacteria</taxon>
        <taxon>Rhodobacterales</taxon>
        <taxon>Paracoccaceae</taxon>
        <taxon>Antarcticimicrobium</taxon>
    </lineage>
</organism>
<proteinExistence type="predicted"/>
<reference evidence="1 2" key="1">
    <citation type="submission" date="2019-03" db="EMBL/GenBank/DDBJ databases">
        <title>Ruegeria lutea sp. nov., a novel strain, isolated from marine sediment, the Masan Bay, South Korea.</title>
        <authorList>
            <person name="Kim J."/>
            <person name="Kim D.-Y."/>
            <person name="Lee S.-S."/>
        </authorList>
    </citation>
    <scope>NUCLEOTIDE SEQUENCE [LARGE SCALE GENOMIC DNA]</scope>
    <source>
        <strain evidence="1 2">318-1</strain>
    </source>
</reference>
<keyword evidence="2" id="KW-1185">Reference proteome</keyword>
<sequence>MDTKKMQTQAISLDDPLGSLLAARWGWKESEQQIVHRAHGYLVRLATAGNALRKEARSQKAAGRLTDAGLREHMEAFVMREFAPAYRQADHDGRRGIEEQIKVLRAQGVYKIDPTDAAAAILRSDLRRAWFEMSDSRRRVMMHNPPAMLATAILELPEAFHGLDAEAADNLREAAFGHDFPEHAGKIKELRAVHQFVVAGLEVARNDATRTLSINIHLFNKLVWGGEIGAQDKGAA</sequence>
<dbReference type="RefSeq" id="WP_133359335.1">
    <property type="nucleotide sequence ID" value="NZ_SMUV01000061.1"/>
</dbReference>
<dbReference type="AlphaFoldDB" id="A0A4V6PM92"/>
<protein>
    <submittedName>
        <fullName evidence="1">Uncharacterized protein</fullName>
    </submittedName>
</protein>
<dbReference type="Proteomes" id="UP000295301">
    <property type="component" value="Unassembled WGS sequence"/>
</dbReference>
<gene>
    <name evidence="1" type="ORF">E1832_08610</name>
</gene>
<comment type="caution">
    <text evidence="1">The sequence shown here is derived from an EMBL/GenBank/DDBJ whole genome shotgun (WGS) entry which is preliminary data.</text>
</comment>